<dbReference type="InterPro" id="IPR051704">
    <property type="entry name" value="FAD_aromatic-hydroxylase"/>
</dbReference>
<dbReference type="Gene3D" id="3.50.50.60">
    <property type="entry name" value="FAD/NAD(P)-binding domain"/>
    <property type="match status" value="1"/>
</dbReference>
<dbReference type="EMBL" id="CP032695">
    <property type="protein sequence ID" value="AYG61808.1"/>
    <property type="molecule type" value="Genomic_DNA"/>
</dbReference>
<dbReference type="GO" id="GO:0071949">
    <property type="term" value="F:FAD binding"/>
    <property type="evidence" value="ECO:0007669"/>
    <property type="project" value="InterPro"/>
</dbReference>
<sequence>MKIAISGAGIAGSTLAYWLHRYGHEPVLIERAPEPRSGGYIIDFWGHGFDVATMMGIVPGLRECGYDVREVRFVGRDGSRRGGFTTDVIRRMLEKRFVSLRRSDLAAVIYAAIDGKVETIFGDSIATIDEDVSGVHVGFDRSPGRNFDVVVGADGLHSCVRNLQFGPEEQFELYLGYKAAAFEICGYRPREELTYVSYAEPGRQVSRFSMRDDTTLFLFVYRDPESGSVPITDAGRKAVLRDAFHSAGWECRKILEAMDTAKEIYFDRVSQIRMPNWIKGRTALLGDAAACVSLLAGEGSGLAMAEAYVLAGELARASDNPVAGLARYQLAMMPLLENKQKTAARFASYFVPKTHFRITLRNRLTSLIDLPLMANLLLGRQMRDDFRLPHYAFG</sequence>
<dbReference type="Gene3D" id="3.30.9.10">
    <property type="entry name" value="D-Amino Acid Oxidase, subunit A, domain 2"/>
    <property type="match status" value="1"/>
</dbReference>
<protein>
    <submittedName>
        <fullName evidence="2">FAD-binding domain</fullName>
    </submittedName>
</protein>
<evidence type="ECO:0000313" key="2">
    <source>
        <dbReference type="EMBL" id="AYG61808.1"/>
    </source>
</evidence>
<dbReference type="OrthoDB" id="5499180at2"/>
<dbReference type="Proteomes" id="UP000282195">
    <property type="component" value="Plasmid pRCCGE525c"/>
</dbReference>
<dbReference type="NCBIfam" id="NF005761">
    <property type="entry name" value="PRK07588.1"/>
    <property type="match status" value="1"/>
</dbReference>
<dbReference type="SUPFAM" id="SSF51905">
    <property type="entry name" value="FAD/NAD(P)-binding domain"/>
    <property type="match status" value="1"/>
</dbReference>
<dbReference type="InterPro" id="IPR036188">
    <property type="entry name" value="FAD/NAD-bd_sf"/>
</dbReference>
<name>A0A387FSS2_9HYPH</name>
<accession>A0A387FSS2</accession>
<proteinExistence type="predicted"/>
<dbReference type="Pfam" id="PF01494">
    <property type="entry name" value="FAD_binding_3"/>
    <property type="match status" value="1"/>
</dbReference>
<dbReference type="InterPro" id="IPR002938">
    <property type="entry name" value="FAD-bd"/>
</dbReference>
<evidence type="ECO:0000313" key="3">
    <source>
        <dbReference type="Proteomes" id="UP000282195"/>
    </source>
</evidence>
<feature type="domain" description="FAD-binding" evidence="1">
    <location>
        <begin position="2"/>
        <end position="317"/>
    </location>
</feature>
<dbReference type="PANTHER" id="PTHR46865:SF8">
    <property type="entry name" value="POSSIBLE OXIDOREDUCTASE"/>
    <property type="match status" value="1"/>
</dbReference>
<gene>
    <name evidence="2" type="ORF">CCGE525_23315</name>
</gene>
<dbReference type="PANTHER" id="PTHR46865">
    <property type="entry name" value="OXIDOREDUCTASE-RELATED"/>
    <property type="match status" value="1"/>
</dbReference>
<dbReference type="PRINTS" id="PR00420">
    <property type="entry name" value="RNGMNOXGNASE"/>
</dbReference>
<geneLocation type="plasmid" evidence="3">
    <name>prccge525c</name>
</geneLocation>
<organism evidence="2 3">
    <name type="scientific">Rhizobium jaguaris</name>
    <dbReference type="NCBI Taxonomy" id="1312183"/>
    <lineage>
        <taxon>Bacteria</taxon>
        <taxon>Pseudomonadati</taxon>
        <taxon>Pseudomonadota</taxon>
        <taxon>Alphaproteobacteria</taxon>
        <taxon>Hyphomicrobiales</taxon>
        <taxon>Rhizobiaceae</taxon>
        <taxon>Rhizobium/Agrobacterium group</taxon>
        <taxon>Rhizobium</taxon>
    </lineage>
</organism>
<evidence type="ECO:0000259" key="1">
    <source>
        <dbReference type="Pfam" id="PF01494"/>
    </source>
</evidence>
<dbReference type="RefSeq" id="WP_120706746.1">
    <property type="nucleotide sequence ID" value="NZ_CP032695.1"/>
</dbReference>
<reference evidence="2 3" key="1">
    <citation type="submission" date="2018-10" db="EMBL/GenBank/DDBJ databases">
        <title>Rhizobium etli, R. leguminosarum and a new Rhizobium genospecies from Phaseolus dumosus.</title>
        <authorList>
            <person name="Ramirez-Puebla S.T."/>
            <person name="Rogel-Hernandez M.A."/>
            <person name="Guerrero G."/>
            <person name="Ormeno-Orrillo E."/>
            <person name="Martinez-Romero J.C."/>
            <person name="Negrete-Yankelevich S."/>
            <person name="Martinez-Romero E."/>
        </authorList>
    </citation>
    <scope>NUCLEOTIDE SEQUENCE [LARGE SCALE GENOMIC DNA]</scope>
    <source>
        <strain evidence="2 3">CCGE525</strain>
        <plasmid evidence="3">prccge525c</plasmid>
    </source>
</reference>
<dbReference type="KEGG" id="rjg:CCGE525_23315"/>
<dbReference type="AlphaFoldDB" id="A0A387FSS2"/>
<keyword evidence="2" id="KW-0614">Plasmid</keyword>
<keyword evidence="3" id="KW-1185">Reference proteome</keyword>